<accession>A0A916R992</accession>
<evidence type="ECO:0000313" key="2">
    <source>
        <dbReference type="EMBL" id="GGA42952.1"/>
    </source>
</evidence>
<reference evidence="2 3" key="1">
    <citation type="journal article" date="2014" name="Int. J. Syst. Evol. Microbiol.">
        <title>Complete genome sequence of Corynebacterium casei LMG S-19264T (=DSM 44701T), isolated from a smear-ripened cheese.</title>
        <authorList>
            <consortium name="US DOE Joint Genome Institute (JGI-PGF)"/>
            <person name="Walter F."/>
            <person name="Albersmeier A."/>
            <person name="Kalinowski J."/>
            <person name="Ruckert C."/>
        </authorList>
    </citation>
    <scope>NUCLEOTIDE SEQUENCE [LARGE SCALE GENOMIC DNA]</scope>
    <source>
        <strain evidence="2 3">CGMCC 1.15896</strain>
    </source>
</reference>
<dbReference type="PROSITE" id="PS51186">
    <property type="entry name" value="GNAT"/>
    <property type="match status" value="1"/>
</dbReference>
<dbReference type="Pfam" id="PF01272">
    <property type="entry name" value="GreA_GreB"/>
    <property type="match status" value="1"/>
</dbReference>
<dbReference type="InterPro" id="IPR036953">
    <property type="entry name" value="GreA/GreB_C_sf"/>
</dbReference>
<dbReference type="GO" id="GO:0032784">
    <property type="term" value="P:regulation of DNA-templated transcription elongation"/>
    <property type="evidence" value="ECO:0007669"/>
    <property type="project" value="InterPro"/>
</dbReference>
<dbReference type="GO" id="GO:0006354">
    <property type="term" value="P:DNA-templated transcription elongation"/>
    <property type="evidence" value="ECO:0007669"/>
    <property type="project" value="TreeGrafter"/>
</dbReference>
<evidence type="ECO:0000313" key="3">
    <source>
        <dbReference type="Proteomes" id="UP000596977"/>
    </source>
</evidence>
<dbReference type="EMBL" id="BMKB01000002">
    <property type="protein sequence ID" value="GGA42952.1"/>
    <property type="molecule type" value="Genomic_DNA"/>
</dbReference>
<dbReference type="Gene3D" id="3.40.630.30">
    <property type="match status" value="1"/>
</dbReference>
<organism evidence="2 3">
    <name type="scientific">Pelagibacterium lentulum</name>
    <dbReference type="NCBI Taxonomy" id="2029865"/>
    <lineage>
        <taxon>Bacteria</taxon>
        <taxon>Pseudomonadati</taxon>
        <taxon>Pseudomonadota</taxon>
        <taxon>Alphaproteobacteria</taxon>
        <taxon>Hyphomicrobiales</taxon>
        <taxon>Devosiaceae</taxon>
        <taxon>Pelagibacterium</taxon>
    </lineage>
</organism>
<dbReference type="SUPFAM" id="SSF55729">
    <property type="entry name" value="Acyl-CoA N-acyltransferases (Nat)"/>
    <property type="match status" value="1"/>
</dbReference>
<dbReference type="InterPro" id="IPR001437">
    <property type="entry name" value="Tscrpt_elong_fac_GreA/B_C"/>
</dbReference>
<dbReference type="InterPro" id="IPR016181">
    <property type="entry name" value="Acyl_CoA_acyltransferase"/>
</dbReference>
<protein>
    <submittedName>
        <fullName evidence="2">GNAT family acetyltransferase</fullName>
    </submittedName>
</protein>
<dbReference type="InterPro" id="IPR029462">
    <property type="entry name" value="Rnk_N"/>
</dbReference>
<keyword evidence="3" id="KW-1185">Reference proteome</keyword>
<dbReference type="AlphaFoldDB" id="A0A916R992"/>
<sequence>MNKPFVMLRPEITRTHALILMDWLEDERVTRFLSDKSGVSHFIEQAINRTQMPILTHLFNQGGRFFMVHNRDDVPVGFVRLVKSGMDCEIVLAIGDHDNWGRRLGGSAIVQSLKLAFFDMRARRVIAKIHPDNARSLRAFKRCGFLAADESSTSFSLSMDVGRYLQLLRAGAMSEDAGLFITTADKSRLEDLIAADRAPKVFELEHEIERASIVDPKRIAADVVTMNSKVVLQLAGECKELTLVYPQQADEQFGKQSVLSDVGAAILGYREGDVVDWMVSDRPQEVTIQTLIYQPEASGDFHL</sequence>
<dbReference type="OrthoDB" id="192847at2"/>
<dbReference type="Pfam" id="PF13302">
    <property type="entry name" value="Acetyltransf_3"/>
    <property type="match status" value="1"/>
</dbReference>
<proteinExistence type="predicted"/>
<dbReference type="RefSeq" id="WP_127072588.1">
    <property type="nucleotide sequence ID" value="NZ_BMKB01000002.1"/>
</dbReference>
<comment type="caution">
    <text evidence="2">The sequence shown here is derived from an EMBL/GenBank/DDBJ whole genome shotgun (WGS) entry which is preliminary data.</text>
</comment>
<dbReference type="Proteomes" id="UP000596977">
    <property type="component" value="Unassembled WGS sequence"/>
</dbReference>
<dbReference type="GO" id="GO:0003677">
    <property type="term" value="F:DNA binding"/>
    <property type="evidence" value="ECO:0007669"/>
    <property type="project" value="InterPro"/>
</dbReference>
<evidence type="ECO:0000259" key="1">
    <source>
        <dbReference type="PROSITE" id="PS51186"/>
    </source>
</evidence>
<feature type="domain" description="N-acetyltransferase" evidence="1">
    <location>
        <begin position="6"/>
        <end position="164"/>
    </location>
</feature>
<dbReference type="PANTHER" id="PTHR30437:SF5">
    <property type="entry name" value="REGULATOR OF NUCLEOSIDE DIPHOSPHATE KINASE"/>
    <property type="match status" value="1"/>
</dbReference>
<dbReference type="Gene3D" id="3.10.50.30">
    <property type="entry name" value="Transcription elongation factor, GreA/GreB, C-terminal domain"/>
    <property type="match status" value="1"/>
</dbReference>
<dbReference type="GO" id="GO:0016747">
    <property type="term" value="F:acyltransferase activity, transferring groups other than amino-acyl groups"/>
    <property type="evidence" value="ECO:0007669"/>
    <property type="project" value="InterPro"/>
</dbReference>
<gene>
    <name evidence="2" type="ORF">GCM10011499_10630</name>
</gene>
<name>A0A916R992_9HYPH</name>
<dbReference type="InterPro" id="IPR000182">
    <property type="entry name" value="GNAT_dom"/>
</dbReference>
<dbReference type="GO" id="GO:0070063">
    <property type="term" value="F:RNA polymerase binding"/>
    <property type="evidence" value="ECO:0007669"/>
    <property type="project" value="InterPro"/>
</dbReference>
<dbReference type="PANTHER" id="PTHR30437">
    <property type="entry name" value="TRANSCRIPTION ELONGATION FACTOR GREA"/>
    <property type="match status" value="1"/>
</dbReference>
<dbReference type="SUPFAM" id="SSF54534">
    <property type="entry name" value="FKBP-like"/>
    <property type="match status" value="1"/>
</dbReference>
<dbReference type="InterPro" id="IPR023459">
    <property type="entry name" value="Tscrpt_elong_fac_GreA/B_fam"/>
</dbReference>
<dbReference type="Pfam" id="PF14760">
    <property type="entry name" value="Rnk_N"/>
    <property type="match status" value="1"/>
</dbReference>